<dbReference type="SUPFAM" id="SSF53613">
    <property type="entry name" value="Ribokinase-like"/>
    <property type="match status" value="1"/>
</dbReference>
<evidence type="ECO:0000256" key="17">
    <source>
        <dbReference type="HAMAP-Rule" id="MF_01965"/>
    </source>
</evidence>
<dbReference type="EMBL" id="ATJV01000048">
    <property type="protein sequence ID" value="EPZ15964.1"/>
    <property type="molecule type" value="Genomic_DNA"/>
</dbReference>
<comment type="similarity">
    <text evidence="17">Belongs to the NnrD/CARKD family.</text>
</comment>
<dbReference type="GO" id="GO:0005524">
    <property type="term" value="F:ATP binding"/>
    <property type="evidence" value="ECO:0007669"/>
    <property type="project" value="UniProtKB-UniRule"/>
</dbReference>
<feature type="binding site" evidence="17">
    <location>
        <position position="258"/>
    </location>
    <ligand>
        <name>(6S)-NADPHX</name>
        <dbReference type="ChEBI" id="CHEBI:64076"/>
    </ligand>
</feature>
<dbReference type="InterPro" id="IPR004443">
    <property type="entry name" value="YjeF_N_dom"/>
</dbReference>
<keyword evidence="23" id="KW-0808">Transferase</keyword>
<keyword evidence="11 18" id="KW-0413">Isomerase</keyword>
<evidence type="ECO:0000259" key="22">
    <source>
        <dbReference type="PROSITE" id="PS51385"/>
    </source>
</evidence>
<gene>
    <name evidence="17" type="primary">nnrD</name>
    <name evidence="18" type="synonym">nnrE</name>
    <name evidence="23" type="ORF">M622_01990</name>
</gene>
<dbReference type="GO" id="GO:0046496">
    <property type="term" value="P:nicotinamide nucleotide metabolic process"/>
    <property type="evidence" value="ECO:0007669"/>
    <property type="project" value="UniProtKB-UniRule"/>
</dbReference>
<comment type="function">
    <text evidence="18">Catalyzes the epimerization of the S- and R-forms of NAD(P)HX, a damaged form of NAD(P)H that is a result of enzymatic or heat-dependent hydration. This is a prerequisite for the S-specific NAD(P)H-hydrate dehydratase to allow the repair of both epimers of NAD(P)HX.</text>
</comment>
<dbReference type="Pfam" id="PF03853">
    <property type="entry name" value="YjeF_N"/>
    <property type="match status" value="1"/>
</dbReference>
<evidence type="ECO:0000313" key="23">
    <source>
        <dbReference type="EMBL" id="EPZ15964.1"/>
    </source>
</evidence>
<dbReference type="GO" id="GO:0110051">
    <property type="term" value="P:metabolite repair"/>
    <property type="evidence" value="ECO:0007669"/>
    <property type="project" value="TreeGrafter"/>
</dbReference>
<evidence type="ECO:0000256" key="3">
    <source>
        <dbReference type="ARBA" id="ARBA00006001"/>
    </source>
</evidence>
<comment type="catalytic activity">
    <reaction evidence="15 17 19">
        <text>(6S)-NADHX + ADP = AMP + phosphate + NADH + H(+)</text>
        <dbReference type="Rhea" id="RHEA:32223"/>
        <dbReference type="ChEBI" id="CHEBI:15378"/>
        <dbReference type="ChEBI" id="CHEBI:43474"/>
        <dbReference type="ChEBI" id="CHEBI:57945"/>
        <dbReference type="ChEBI" id="CHEBI:64074"/>
        <dbReference type="ChEBI" id="CHEBI:456215"/>
        <dbReference type="ChEBI" id="CHEBI:456216"/>
        <dbReference type="EC" id="4.2.1.136"/>
    </reaction>
</comment>
<dbReference type="InterPro" id="IPR036652">
    <property type="entry name" value="YjeF_N_dom_sf"/>
</dbReference>
<feature type="domain" description="YjeF N-terminal" evidence="22">
    <location>
        <begin position="14"/>
        <end position="215"/>
    </location>
</feature>
<dbReference type="PROSITE" id="PS51383">
    <property type="entry name" value="YJEF_C_3"/>
    <property type="match status" value="1"/>
</dbReference>
<dbReference type="NCBIfam" id="TIGR00197">
    <property type="entry name" value="yjeF_nterm"/>
    <property type="match status" value="1"/>
</dbReference>
<dbReference type="GO" id="GO:0016301">
    <property type="term" value="F:kinase activity"/>
    <property type="evidence" value="ECO:0007669"/>
    <property type="project" value="UniProtKB-KW"/>
</dbReference>
<comment type="cofactor">
    <cofactor evidence="18 19">
        <name>K(+)</name>
        <dbReference type="ChEBI" id="CHEBI:29103"/>
    </cofactor>
    <text evidence="18 19">Binds 1 potassium ion per subunit.</text>
</comment>
<organism evidence="23 24">
    <name type="scientific">Thauera terpenica 58Eu</name>
    <dbReference type="NCBI Taxonomy" id="1348657"/>
    <lineage>
        <taxon>Bacteria</taxon>
        <taxon>Pseudomonadati</taxon>
        <taxon>Pseudomonadota</taxon>
        <taxon>Betaproteobacteria</taxon>
        <taxon>Rhodocyclales</taxon>
        <taxon>Zoogloeaceae</taxon>
        <taxon>Thauera</taxon>
    </lineage>
</organism>
<comment type="similarity">
    <text evidence="18">Belongs to the NnrE/AIBP family.</text>
</comment>
<comment type="caution">
    <text evidence="23">The sequence shown here is derived from an EMBL/GenBank/DDBJ whole genome shotgun (WGS) entry which is preliminary data.</text>
</comment>
<feature type="binding site" evidence="17">
    <location>
        <position position="433"/>
    </location>
    <ligand>
        <name>(6S)-NADPHX</name>
        <dbReference type="ChEBI" id="CHEBI:64076"/>
    </ligand>
</feature>
<dbReference type="STRING" id="1348657.M622_01990"/>
<evidence type="ECO:0000256" key="8">
    <source>
        <dbReference type="ARBA" id="ARBA00022857"/>
    </source>
</evidence>
<evidence type="ECO:0000313" key="24">
    <source>
        <dbReference type="Proteomes" id="UP000015455"/>
    </source>
</evidence>
<feature type="binding site" evidence="17">
    <location>
        <position position="366"/>
    </location>
    <ligand>
        <name>(6S)-NADPHX</name>
        <dbReference type="ChEBI" id="CHEBI:64076"/>
    </ligand>
</feature>
<feature type="compositionally biased region" description="Basic and acidic residues" evidence="20">
    <location>
        <begin position="502"/>
        <end position="511"/>
    </location>
</feature>
<dbReference type="eggNOG" id="COG0063">
    <property type="taxonomic scope" value="Bacteria"/>
</dbReference>
<dbReference type="HAMAP" id="MF_01965">
    <property type="entry name" value="NADHX_dehydratase"/>
    <property type="match status" value="1"/>
</dbReference>
<comment type="cofactor">
    <cofactor evidence="17">
        <name>Mg(2+)</name>
        <dbReference type="ChEBI" id="CHEBI:18420"/>
    </cofactor>
</comment>
<dbReference type="GO" id="GO:0052855">
    <property type="term" value="F:ADP-dependent NAD(P)H-hydrate dehydratase activity"/>
    <property type="evidence" value="ECO:0007669"/>
    <property type="project" value="UniProtKB-UniRule"/>
</dbReference>
<dbReference type="CDD" id="cd01171">
    <property type="entry name" value="YXKO-related"/>
    <property type="match status" value="1"/>
</dbReference>
<evidence type="ECO:0000256" key="5">
    <source>
        <dbReference type="ARBA" id="ARBA00022723"/>
    </source>
</evidence>
<dbReference type="SUPFAM" id="SSF64153">
    <property type="entry name" value="YjeF N-terminal domain-like"/>
    <property type="match status" value="1"/>
</dbReference>
<dbReference type="InterPro" id="IPR029056">
    <property type="entry name" value="Ribokinase-like"/>
</dbReference>
<comment type="similarity">
    <text evidence="4 19">In the C-terminal section; belongs to the NnrD/CARKD family.</text>
</comment>
<dbReference type="PANTHER" id="PTHR12592">
    <property type="entry name" value="ATP-DEPENDENT (S)-NAD(P)H-HYDRATE DEHYDRATASE FAMILY MEMBER"/>
    <property type="match status" value="1"/>
</dbReference>
<dbReference type="InterPro" id="IPR017953">
    <property type="entry name" value="Carbohydrate_kinase_pred_CS"/>
</dbReference>
<dbReference type="PROSITE" id="PS01050">
    <property type="entry name" value="YJEF_C_2"/>
    <property type="match status" value="1"/>
</dbReference>
<dbReference type="InterPro" id="IPR030677">
    <property type="entry name" value="Nnr"/>
</dbReference>
<feature type="binding site" evidence="18">
    <location>
        <begin position="60"/>
        <end position="64"/>
    </location>
    <ligand>
        <name>(6S)-NADPHX</name>
        <dbReference type="ChEBI" id="CHEBI:64076"/>
    </ligand>
</feature>
<comment type="subunit">
    <text evidence="17">Homotetramer.</text>
</comment>
<reference evidence="23 24" key="1">
    <citation type="submission" date="2013-06" db="EMBL/GenBank/DDBJ databases">
        <title>Draft genome sequence of Thauera terpenica.</title>
        <authorList>
            <person name="Liu B."/>
            <person name="Frostegard A.H."/>
            <person name="Shapleigh J.P."/>
        </authorList>
    </citation>
    <scope>NUCLEOTIDE SEQUENCE [LARGE SCALE GENOMIC DNA]</scope>
    <source>
        <strain evidence="23 24">58Eu</strain>
    </source>
</reference>
<keyword evidence="12 17" id="KW-0456">Lyase</keyword>
<keyword evidence="23" id="KW-0418">Kinase</keyword>
<evidence type="ECO:0000256" key="11">
    <source>
        <dbReference type="ARBA" id="ARBA00023235"/>
    </source>
</evidence>
<dbReference type="PATRIC" id="fig|1348657.5.peg.1376"/>
<comment type="catalytic activity">
    <reaction evidence="16 17 19">
        <text>(6S)-NADPHX + ADP = AMP + phosphate + NADPH + H(+)</text>
        <dbReference type="Rhea" id="RHEA:32235"/>
        <dbReference type="ChEBI" id="CHEBI:15378"/>
        <dbReference type="ChEBI" id="CHEBI:43474"/>
        <dbReference type="ChEBI" id="CHEBI:57783"/>
        <dbReference type="ChEBI" id="CHEBI:64076"/>
        <dbReference type="ChEBI" id="CHEBI:456215"/>
        <dbReference type="ChEBI" id="CHEBI:456216"/>
        <dbReference type="EC" id="4.2.1.136"/>
    </reaction>
</comment>
<evidence type="ECO:0000256" key="4">
    <source>
        <dbReference type="ARBA" id="ARBA00009524"/>
    </source>
</evidence>
<dbReference type="RefSeq" id="WP_021248805.1">
    <property type="nucleotide sequence ID" value="NZ_ATJV01000048.1"/>
</dbReference>
<feature type="binding site" evidence="18">
    <location>
        <begin position="129"/>
        <end position="135"/>
    </location>
    <ligand>
        <name>(6S)-NADPHX</name>
        <dbReference type="ChEBI" id="CHEBI:64076"/>
    </ligand>
</feature>
<evidence type="ECO:0000256" key="10">
    <source>
        <dbReference type="ARBA" id="ARBA00023027"/>
    </source>
</evidence>
<feature type="binding site" evidence="18">
    <location>
        <position position="158"/>
    </location>
    <ligand>
        <name>(6S)-NADPHX</name>
        <dbReference type="ChEBI" id="CHEBI:64076"/>
    </ligand>
</feature>
<evidence type="ECO:0000256" key="13">
    <source>
        <dbReference type="ARBA" id="ARBA00023268"/>
    </source>
</evidence>
<feature type="region of interest" description="Disordered" evidence="20">
    <location>
        <begin position="499"/>
        <end position="518"/>
    </location>
</feature>
<keyword evidence="24" id="KW-1185">Reference proteome</keyword>
<feature type="binding site" evidence="18">
    <location>
        <position position="161"/>
    </location>
    <ligand>
        <name>K(+)</name>
        <dbReference type="ChEBI" id="CHEBI:29103"/>
    </ligand>
</feature>
<dbReference type="HAMAP" id="MF_01966">
    <property type="entry name" value="NADHX_epimerase"/>
    <property type="match status" value="1"/>
</dbReference>
<keyword evidence="7 17" id="KW-0067">ATP-binding</keyword>
<dbReference type="AlphaFoldDB" id="T0AT12"/>
<dbReference type="PIRSF" id="PIRSF017184">
    <property type="entry name" value="Nnr"/>
    <property type="match status" value="1"/>
</dbReference>
<evidence type="ECO:0000256" key="18">
    <source>
        <dbReference type="HAMAP-Rule" id="MF_01966"/>
    </source>
</evidence>
<evidence type="ECO:0000256" key="6">
    <source>
        <dbReference type="ARBA" id="ARBA00022741"/>
    </source>
</evidence>
<dbReference type="InterPro" id="IPR000631">
    <property type="entry name" value="CARKD"/>
</dbReference>
<evidence type="ECO:0000256" key="14">
    <source>
        <dbReference type="ARBA" id="ARBA00025153"/>
    </source>
</evidence>
<keyword evidence="10 17" id="KW-0520">NAD</keyword>
<feature type="domain" description="YjeF C-terminal" evidence="21">
    <location>
        <begin position="223"/>
        <end position="493"/>
    </location>
</feature>
<dbReference type="PROSITE" id="PS51385">
    <property type="entry name" value="YJEF_N"/>
    <property type="match status" value="1"/>
</dbReference>
<comment type="function">
    <text evidence="14 19">Bifunctional enzyme that catalyzes the epimerization of the S- and R-forms of NAD(P)HX and the dehydration of the S-form of NAD(P)HX at the expense of ADP, which is converted to AMP. This allows the repair of both epimers of NAD(P)HX, a damaged form of NAD(P)H that is a result of enzymatic or heat-dependent hydration.</text>
</comment>
<feature type="binding site" evidence="17">
    <location>
        <begin position="403"/>
        <end position="407"/>
    </location>
    <ligand>
        <name>AMP</name>
        <dbReference type="ChEBI" id="CHEBI:456215"/>
    </ligand>
</feature>
<keyword evidence="6 17" id="KW-0547">Nucleotide-binding</keyword>
<keyword evidence="13" id="KW-0511">Multifunctional enzyme</keyword>
<keyword evidence="5 18" id="KW-0479">Metal-binding</keyword>
<dbReference type="OrthoDB" id="9806925at2"/>
<evidence type="ECO:0000256" key="12">
    <source>
        <dbReference type="ARBA" id="ARBA00023239"/>
    </source>
</evidence>
<dbReference type="EC" id="5.1.99.6" evidence="19"/>
<dbReference type="Proteomes" id="UP000015455">
    <property type="component" value="Unassembled WGS sequence"/>
</dbReference>
<dbReference type="Gene3D" id="3.40.50.10260">
    <property type="entry name" value="YjeF N-terminal domain"/>
    <property type="match status" value="1"/>
</dbReference>
<evidence type="ECO:0000256" key="15">
    <source>
        <dbReference type="ARBA" id="ARBA00048238"/>
    </source>
</evidence>
<comment type="catalytic activity">
    <reaction evidence="2 18 19">
        <text>(6R)-NADPHX = (6S)-NADPHX</text>
        <dbReference type="Rhea" id="RHEA:32227"/>
        <dbReference type="ChEBI" id="CHEBI:64076"/>
        <dbReference type="ChEBI" id="CHEBI:64077"/>
        <dbReference type="EC" id="5.1.99.6"/>
    </reaction>
</comment>
<comment type="function">
    <text evidence="17">Catalyzes the dehydration of the S-form of NAD(P)HX at the expense of ADP, which is converted to AMP. Together with NAD(P)HX epimerase, which catalyzes the epimerization of the S- and R-forms, the enzyme allows the repair of both epimers of NAD(P)HX, a damaged form of NAD(P)H that is a result of enzymatic or heat-dependent hydration.</text>
</comment>
<feature type="binding site" evidence="18">
    <location>
        <position position="61"/>
    </location>
    <ligand>
        <name>K(+)</name>
        <dbReference type="ChEBI" id="CHEBI:29103"/>
    </ligand>
</feature>
<evidence type="ECO:0000256" key="19">
    <source>
        <dbReference type="PIRNR" id="PIRNR017184"/>
    </source>
</evidence>
<dbReference type="Gene3D" id="3.40.1190.20">
    <property type="match status" value="1"/>
</dbReference>
<comment type="similarity">
    <text evidence="3 19">In the N-terminal section; belongs to the NnrE/AIBP family.</text>
</comment>
<evidence type="ECO:0000259" key="21">
    <source>
        <dbReference type="PROSITE" id="PS51383"/>
    </source>
</evidence>
<evidence type="ECO:0000256" key="16">
    <source>
        <dbReference type="ARBA" id="ARBA00049209"/>
    </source>
</evidence>
<feature type="binding site" evidence="18">
    <location>
        <position position="125"/>
    </location>
    <ligand>
        <name>K(+)</name>
        <dbReference type="ChEBI" id="CHEBI:29103"/>
    </ligand>
</feature>
<keyword evidence="9 18" id="KW-0630">Potassium</keyword>
<evidence type="ECO:0000256" key="9">
    <source>
        <dbReference type="ARBA" id="ARBA00022958"/>
    </source>
</evidence>
<feature type="binding site" evidence="17">
    <location>
        <position position="313"/>
    </location>
    <ligand>
        <name>(6S)-NADPHX</name>
        <dbReference type="ChEBI" id="CHEBI:64076"/>
    </ligand>
</feature>
<dbReference type="EC" id="4.2.1.136" evidence="19"/>
<evidence type="ECO:0000256" key="1">
    <source>
        <dbReference type="ARBA" id="ARBA00000013"/>
    </source>
</evidence>
<dbReference type="PANTHER" id="PTHR12592:SF0">
    <property type="entry name" value="ATP-DEPENDENT (S)-NAD(P)H-HYDRATE DEHYDRATASE"/>
    <property type="match status" value="1"/>
</dbReference>
<comment type="catalytic activity">
    <reaction evidence="1 18 19">
        <text>(6R)-NADHX = (6S)-NADHX</text>
        <dbReference type="Rhea" id="RHEA:32215"/>
        <dbReference type="ChEBI" id="CHEBI:64074"/>
        <dbReference type="ChEBI" id="CHEBI:64075"/>
        <dbReference type="EC" id="5.1.99.6"/>
    </reaction>
</comment>
<dbReference type="GO" id="GO:0046872">
    <property type="term" value="F:metal ion binding"/>
    <property type="evidence" value="ECO:0007669"/>
    <property type="project" value="UniProtKB-UniRule"/>
</dbReference>
<feature type="binding site" evidence="17">
    <location>
        <position position="432"/>
    </location>
    <ligand>
        <name>AMP</name>
        <dbReference type="ChEBI" id="CHEBI:456215"/>
    </ligand>
</feature>
<dbReference type="eggNOG" id="COG0062">
    <property type="taxonomic scope" value="Bacteria"/>
</dbReference>
<dbReference type="GO" id="GO:0052856">
    <property type="term" value="F:NAD(P)HX epimerase activity"/>
    <property type="evidence" value="ECO:0007669"/>
    <property type="project" value="UniProtKB-UniRule"/>
</dbReference>
<evidence type="ECO:0000256" key="2">
    <source>
        <dbReference type="ARBA" id="ARBA00000909"/>
    </source>
</evidence>
<feature type="binding site" evidence="18">
    <location>
        <position position="140"/>
    </location>
    <ligand>
        <name>(6S)-NADPHX</name>
        <dbReference type="ChEBI" id="CHEBI:64076"/>
    </ligand>
</feature>
<evidence type="ECO:0000256" key="7">
    <source>
        <dbReference type="ARBA" id="ARBA00022840"/>
    </source>
</evidence>
<accession>T0AT12</accession>
<dbReference type="NCBIfam" id="TIGR00196">
    <property type="entry name" value="yjeF_cterm"/>
    <property type="match status" value="1"/>
</dbReference>
<sequence>MFSASLPIYRIAGVREIEGKLIPSARPSLMERAGRAAAEDAVHLIMDRPGPILIACGPGNNGGDGFVMARQLRQAGREVQVAFAGSAQALPADAAKAHADYTAAGGNVVSDLPAAPAHGWALVVDALFGIGLKRAIEGRYAGWIQTLNAQPAPRLALDVPSGLDADTGQPYGTTFRATHTTTFIALKPGLLTNDGPDYCGEIKVQRLDIDAPAWLAAAGQAITPALFRDQLQPRPRNSHKGLYGDAGILGGNAGMVGAALLAGRAAFWLGTGRVFIGLLDANGPAVDFAHPELMLRRAAHLPERLSALAIGPGLGTETGSAALLRTALERDIPLVLDADALNLIGADRELQAILASRAAPSILTPHPAEAARMLGVSTAAVQADRLQAALDIAQRHRALAVLKGCGSIIATADGRWFINASGHPGMASAGMGDVLTGLVVGLLAQGWPAERALIAAVHLHGAAADRLAREGIGPIGLSASETIDAARGVFNGWLIEAQQGSPRDKGHEARHLTARNGP</sequence>
<protein>
    <recommendedName>
        <fullName evidence="19">Bifunctional NAD(P)H-hydrate repair enzyme</fullName>
    </recommendedName>
    <alternativeName>
        <fullName evidence="19">Nicotinamide nucleotide repair protein</fullName>
    </alternativeName>
    <domain>
        <recommendedName>
            <fullName evidence="19">ADP-dependent (S)-NAD(P)H-hydrate dehydratase</fullName>
            <ecNumber evidence="19">4.2.1.136</ecNumber>
        </recommendedName>
        <alternativeName>
            <fullName evidence="19">ADP-dependent NAD(P)HX dehydratase</fullName>
        </alternativeName>
    </domain>
    <domain>
        <recommendedName>
            <fullName evidence="19">NAD(P)H-hydrate epimerase</fullName>
            <ecNumber evidence="19">5.1.99.6</ecNumber>
        </recommendedName>
    </domain>
</protein>
<dbReference type="Pfam" id="PF01256">
    <property type="entry name" value="Carb_kinase"/>
    <property type="match status" value="1"/>
</dbReference>
<keyword evidence="8 17" id="KW-0521">NADP</keyword>
<evidence type="ECO:0000256" key="20">
    <source>
        <dbReference type="SAM" id="MobiDB-lite"/>
    </source>
</evidence>
<proteinExistence type="inferred from homology"/>
<name>T0AT12_9RHOO</name>